<evidence type="ECO:0008006" key="4">
    <source>
        <dbReference type="Google" id="ProtNLM"/>
    </source>
</evidence>
<evidence type="ECO:0000313" key="3">
    <source>
        <dbReference type="Proteomes" id="UP001152798"/>
    </source>
</evidence>
<sequence>MCLLTTSGFLILLHATYVNSEWNYYKQFYEERQQQQKGLKIDFKKFIVCDISCKLKKCLCCKGVSFFKGCLTSVLDPSIKLIVLALEINSNKLFDIKISANFTDVCLNTKYGDIGFGVCFNTIVKESYPNSISFKMCPIIFGHINHHRIISLEFSCWLYQGNLIVSNEHPFSIKPRISNISFIKNNTMESVEAFLKMAFGEHIWSKRN</sequence>
<keyword evidence="3" id="KW-1185">Reference proteome</keyword>
<accession>A0A9P0E796</accession>
<keyword evidence="1" id="KW-0732">Signal</keyword>
<organism evidence="2 3">
    <name type="scientific">Nezara viridula</name>
    <name type="common">Southern green stink bug</name>
    <name type="synonym">Cimex viridulus</name>
    <dbReference type="NCBI Taxonomy" id="85310"/>
    <lineage>
        <taxon>Eukaryota</taxon>
        <taxon>Metazoa</taxon>
        <taxon>Ecdysozoa</taxon>
        <taxon>Arthropoda</taxon>
        <taxon>Hexapoda</taxon>
        <taxon>Insecta</taxon>
        <taxon>Pterygota</taxon>
        <taxon>Neoptera</taxon>
        <taxon>Paraneoptera</taxon>
        <taxon>Hemiptera</taxon>
        <taxon>Heteroptera</taxon>
        <taxon>Panheteroptera</taxon>
        <taxon>Pentatomomorpha</taxon>
        <taxon>Pentatomoidea</taxon>
        <taxon>Pentatomidae</taxon>
        <taxon>Pentatominae</taxon>
        <taxon>Nezara</taxon>
    </lineage>
</organism>
<dbReference type="AlphaFoldDB" id="A0A9P0E796"/>
<proteinExistence type="predicted"/>
<protein>
    <recommendedName>
        <fullName evidence="4">Neuropeptide</fullName>
    </recommendedName>
</protein>
<gene>
    <name evidence="2" type="ORF">NEZAVI_LOCUS2330</name>
</gene>
<dbReference type="Proteomes" id="UP001152798">
    <property type="component" value="Chromosome 1"/>
</dbReference>
<reference evidence="2" key="1">
    <citation type="submission" date="2022-01" db="EMBL/GenBank/DDBJ databases">
        <authorList>
            <person name="King R."/>
        </authorList>
    </citation>
    <scope>NUCLEOTIDE SEQUENCE</scope>
</reference>
<evidence type="ECO:0000313" key="2">
    <source>
        <dbReference type="EMBL" id="CAH1391285.1"/>
    </source>
</evidence>
<feature type="chain" id="PRO_5040212803" description="Neuropeptide" evidence="1">
    <location>
        <begin position="21"/>
        <end position="208"/>
    </location>
</feature>
<evidence type="ECO:0000256" key="1">
    <source>
        <dbReference type="SAM" id="SignalP"/>
    </source>
</evidence>
<feature type="signal peptide" evidence="1">
    <location>
        <begin position="1"/>
        <end position="20"/>
    </location>
</feature>
<name>A0A9P0E796_NEZVI</name>
<dbReference type="EMBL" id="OV725077">
    <property type="protein sequence ID" value="CAH1391285.1"/>
    <property type="molecule type" value="Genomic_DNA"/>
</dbReference>